<dbReference type="EMBL" id="JACCBU010000001">
    <property type="protein sequence ID" value="NYE69012.1"/>
    <property type="molecule type" value="Genomic_DNA"/>
</dbReference>
<keyword evidence="3" id="KW-1185">Reference proteome</keyword>
<evidence type="ECO:0000256" key="1">
    <source>
        <dbReference type="SAM" id="MobiDB-lite"/>
    </source>
</evidence>
<gene>
    <name evidence="2" type="ORF">BKA15_000341</name>
</gene>
<comment type="caution">
    <text evidence="2">The sequence shown here is derived from an EMBL/GenBank/DDBJ whole genome shotgun (WGS) entry which is preliminary data.</text>
</comment>
<name>A0A7Y9I2N2_9ACTN</name>
<accession>A0A7Y9I2N2</accession>
<protein>
    <submittedName>
        <fullName evidence="2">Uncharacterized protein</fullName>
    </submittedName>
</protein>
<sequence>MIDLSTLSLIARGPAPHSEPDTREWVRGISGTPVLGPGRERQ</sequence>
<dbReference type="AlphaFoldDB" id="A0A7Y9I2N2"/>
<evidence type="ECO:0000313" key="2">
    <source>
        <dbReference type="EMBL" id="NYE69012.1"/>
    </source>
</evidence>
<evidence type="ECO:0000313" key="3">
    <source>
        <dbReference type="Proteomes" id="UP000569914"/>
    </source>
</evidence>
<reference evidence="2 3" key="1">
    <citation type="submission" date="2020-07" db="EMBL/GenBank/DDBJ databases">
        <title>Sequencing the genomes of 1000 actinobacteria strains.</title>
        <authorList>
            <person name="Klenk H.-P."/>
        </authorList>
    </citation>
    <scope>NUCLEOTIDE SEQUENCE [LARGE SCALE GENOMIC DNA]</scope>
    <source>
        <strain evidence="2 3">DSM 22083</strain>
    </source>
</reference>
<feature type="region of interest" description="Disordered" evidence="1">
    <location>
        <begin position="1"/>
        <end position="42"/>
    </location>
</feature>
<dbReference type="Proteomes" id="UP000569914">
    <property type="component" value="Unassembled WGS sequence"/>
</dbReference>
<proteinExistence type="predicted"/>
<dbReference type="RefSeq" id="WP_281385185.1">
    <property type="nucleotide sequence ID" value="NZ_JACCBU010000001.1"/>
</dbReference>
<organism evidence="2 3">
    <name type="scientific">Microlunatus parietis</name>
    <dbReference type="NCBI Taxonomy" id="682979"/>
    <lineage>
        <taxon>Bacteria</taxon>
        <taxon>Bacillati</taxon>
        <taxon>Actinomycetota</taxon>
        <taxon>Actinomycetes</taxon>
        <taxon>Propionibacteriales</taxon>
        <taxon>Propionibacteriaceae</taxon>
        <taxon>Microlunatus</taxon>
    </lineage>
</organism>